<keyword evidence="4" id="KW-0813">Transport</keyword>
<evidence type="ECO:0000256" key="12">
    <source>
        <dbReference type="ARBA" id="ARBA00023136"/>
    </source>
</evidence>
<evidence type="ECO:0000256" key="5">
    <source>
        <dbReference type="ARBA" id="ARBA00022466"/>
    </source>
</evidence>
<comment type="similarity">
    <text evidence="2">Belongs to the MerT family.</text>
</comment>
<evidence type="ECO:0000256" key="2">
    <source>
        <dbReference type="ARBA" id="ARBA00008224"/>
    </source>
</evidence>
<dbReference type="InterPro" id="IPR036163">
    <property type="entry name" value="HMA_dom_sf"/>
</dbReference>
<name>A0A1I7NDS0_9BACT</name>
<dbReference type="InterPro" id="IPR006121">
    <property type="entry name" value="HMA_dom"/>
</dbReference>
<proteinExistence type="inferred from homology"/>
<dbReference type="OrthoDB" id="1493145at2"/>
<dbReference type="FunFam" id="3.30.70.100:FF:000001">
    <property type="entry name" value="ATPase copper transporting beta"/>
    <property type="match status" value="1"/>
</dbReference>
<dbReference type="RefSeq" id="WP_092459384.1">
    <property type="nucleotide sequence ID" value="NZ_FPCJ01000001.1"/>
</dbReference>
<dbReference type="NCBIfam" id="NF033556">
    <property type="entry name" value="MerTP_fusion"/>
    <property type="match status" value="1"/>
</dbReference>
<dbReference type="GO" id="GO:0005886">
    <property type="term" value="C:plasma membrane"/>
    <property type="evidence" value="ECO:0007669"/>
    <property type="project" value="UniProtKB-SubCell"/>
</dbReference>
<keyword evidence="12 15" id="KW-0472">Membrane</keyword>
<dbReference type="InterPro" id="IPR017969">
    <property type="entry name" value="Heavy-metal-associated_CS"/>
</dbReference>
<evidence type="ECO:0000259" key="16">
    <source>
        <dbReference type="PROSITE" id="PS50846"/>
    </source>
</evidence>
<feature type="transmembrane region" description="Helical" evidence="15">
    <location>
        <begin position="45"/>
        <end position="64"/>
    </location>
</feature>
<comment type="subcellular location">
    <subcellularLocation>
        <location evidence="1">Cell inner membrane</location>
        <topology evidence="1">Multi-pass membrane protein</topology>
    </subcellularLocation>
</comment>
<evidence type="ECO:0000256" key="13">
    <source>
        <dbReference type="ARBA" id="ARBA00030934"/>
    </source>
</evidence>
<comment type="function">
    <text evidence="14">Involved in mercury resistance. Probably transfers a mercuric ion from the periplasmic Hg(2+)-binding protein MerP to the cytoplasmic mercuric reductase MerA.</text>
</comment>
<keyword evidence="7" id="KW-0997">Cell inner membrane</keyword>
<keyword evidence="8 15" id="KW-0812">Transmembrane</keyword>
<evidence type="ECO:0000256" key="8">
    <source>
        <dbReference type="ARBA" id="ARBA00022692"/>
    </source>
</evidence>
<evidence type="ECO:0000256" key="11">
    <source>
        <dbReference type="ARBA" id="ARBA00022989"/>
    </source>
</evidence>
<evidence type="ECO:0000313" key="18">
    <source>
        <dbReference type="Proteomes" id="UP000199537"/>
    </source>
</evidence>
<keyword evidence="11 15" id="KW-1133">Transmembrane helix</keyword>
<organism evidence="17 18">
    <name type="scientific">Thermoflavifilum thermophilum</name>
    <dbReference type="NCBI Taxonomy" id="1393122"/>
    <lineage>
        <taxon>Bacteria</taxon>
        <taxon>Pseudomonadati</taxon>
        <taxon>Bacteroidota</taxon>
        <taxon>Chitinophagia</taxon>
        <taxon>Chitinophagales</taxon>
        <taxon>Chitinophagaceae</taxon>
        <taxon>Thermoflavifilum</taxon>
    </lineage>
</organism>
<dbReference type="CDD" id="cd00371">
    <property type="entry name" value="HMA"/>
    <property type="match status" value="1"/>
</dbReference>
<evidence type="ECO:0000256" key="6">
    <source>
        <dbReference type="ARBA" id="ARBA00022475"/>
    </source>
</evidence>
<keyword evidence="18" id="KW-1185">Reference proteome</keyword>
<evidence type="ECO:0000256" key="10">
    <source>
        <dbReference type="ARBA" id="ARBA00022914"/>
    </source>
</evidence>
<evidence type="ECO:0000256" key="14">
    <source>
        <dbReference type="ARBA" id="ARBA00045720"/>
    </source>
</evidence>
<dbReference type="Gene3D" id="1.10.287.910">
    <property type="entry name" value="bacterial mercury transporter, merf"/>
    <property type="match status" value="1"/>
</dbReference>
<keyword evidence="6" id="KW-1003">Cell membrane</keyword>
<evidence type="ECO:0000256" key="7">
    <source>
        <dbReference type="ARBA" id="ARBA00022519"/>
    </source>
</evidence>
<accession>A0A1I7NDS0</accession>
<dbReference type="EMBL" id="FPCJ01000001">
    <property type="protein sequence ID" value="SFV32799.1"/>
    <property type="molecule type" value="Genomic_DNA"/>
</dbReference>
<feature type="transmembrane region" description="Helical" evidence="15">
    <location>
        <begin position="107"/>
        <end position="129"/>
    </location>
</feature>
<dbReference type="Proteomes" id="UP000199537">
    <property type="component" value="Unassembled WGS sequence"/>
</dbReference>
<dbReference type="InterPro" id="IPR003457">
    <property type="entry name" value="Transprt_MerT"/>
</dbReference>
<dbReference type="GO" id="GO:0046872">
    <property type="term" value="F:metal ion binding"/>
    <property type="evidence" value="ECO:0007669"/>
    <property type="project" value="UniProtKB-KW"/>
</dbReference>
<evidence type="ECO:0000313" key="17">
    <source>
        <dbReference type="EMBL" id="SFV32799.1"/>
    </source>
</evidence>
<dbReference type="PROSITE" id="PS50846">
    <property type="entry name" value="HMA_2"/>
    <property type="match status" value="1"/>
</dbReference>
<dbReference type="AlphaFoldDB" id="A0A1I7NDS0"/>
<protein>
    <recommendedName>
        <fullName evidence="3">Mercuric transport protein MerT</fullName>
    </recommendedName>
    <alternativeName>
        <fullName evidence="13">Mercury ion transport protein</fullName>
    </alternativeName>
</protein>
<gene>
    <name evidence="17" type="ORF">SAMN05660895_1460</name>
</gene>
<keyword evidence="9" id="KW-0479">Metal-binding</keyword>
<dbReference type="STRING" id="1393122.SAMN05660895_1460"/>
<evidence type="ECO:0000256" key="9">
    <source>
        <dbReference type="ARBA" id="ARBA00022723"/>
    </source>
</evidence>
<keyword evidence="5" id="KW-0475">Mercuric resistance</keyword>
<dbReference type="Gene3D" id="3.30.70.100">
    <property type="match status" value="1"/>
</dbReference>
<reference evidence="18" key="1">
    <citation type="submission" date="2016-10" db="EMBL/GenBank/DDBJ databases">
        <authorList>
            <person name="Varghese N."/>
            <person name="Submissions S."/>
        </authorList>
    </citation>
    <scope>NUCLEOTIDE SEQUENCE [LARGE SCALE GENOMIC DNA]</scope>
    <source>
        <strain evidence="18">DSM 14807</strain>
    </source>
</reference>
<dbReference type="PROSITE" id="PS01047">
    <property type="entry name" value="HMA_1"/>
    <property type="match status" value="1"/>
</dbReference>
<dbReference type="Pfam" id="PF02411">
    <property type="entry name" value="MerT"/>
    <property type="match status" value="1"/>
</dbReference>
<dbReference type="GO" id="GO:0015097">
    <property type="term" value="F:mercury ion transmembrane transporter activity"/>
    <property type="evidence" value="ECO:0007669"/>
    <property type="project" value="InterPro"/>
</dbReference>
<evidence type="ECO:0000256" key="1">
    <source>
        <dbReference type="ARBA" id="ARBA00004429"/>
    </source>
</evidence>
<keyword evidence="10" id="KW-0476">Mercury</keyword>
<dbReference type="SUPFAM" id="SSF55008">
    <property type="entry name" value="HMA, heavy metal-associated domain"/>
    <property type="match status" value="1"/>
</dbReference>
<evidence type="ECO:0000256" key="3">
    <source>
        <dbReference type="ARBA" id="ARBA00017053"/>
    </source>
</evidence>
<evidence type="ECO:0000256" key="15">
    <source>
        <dbReference type="SAM" id="Phobius"/>
    </source>
</evidence>
<feature type="domain" description="HMA" evidence="16">
    <location>
        <begin position="153"/>
        <end position="219"/>
    </location>
</feature>
<sequence>MKNVNKSLVGLTVLSAIAASLCCITPILAIVAGSAGLASTFSWLAPARPYLIGITVVVLGLAWYQHLRKKAGRRAGIMTGETSPKPGDVDCACETPGRTSFLQSTSFLALITLFAALALIFPYYGGYLLPQRPASPSSQGALVAVARDTTQVQHVVMWIPSMDCEACAKGIEYEVKQVPGVLHARVSYPKKKAWIDFDPRLTGPTQIDSVIKATGYPVEKQEVVTR</sequence>
<dbReference type="Pfam" id="PF00403">
    <property type="entry name" value="HMA"/>
    <property type="match status" value="1"/>
</dbReference>
<evidence type="ECO:0000256" key="4">
    <source>
        <dbReference type="ARBA" id="ARBA00022448"/>
    </source>
</evidence>